<evidence type="ECO:0000256" key="1">
    <source>
        <dbReference type="SAM" id="MobiDB-lite"/>
    </source>
</evidence>
<feature type="compositionally biased region" description="Basic and acidic residues" evidence="1">
    <location>
        <begin position="102"/>
        <end position="116"/>
    </location>
</feature>
<sequence length="166" mass="19200">MIEKEKNSWFKRRPRMIITRKTEKLIFPWHSAVFGIHPYFRAPVITSSITPLEQSGLLLPLSMGLQSMGVLIRALKIASISMESMHSTRLIIVIYPQREKKSQTEQQSRKKTDFSDRQVSCSPTKSQGTNSFSQFCTRLAIQFLYRYFVLVALSQSLKSLYRCSDD</sequence>
<evidence type="ECO:0000313" key="2">
    <source>
        <dbReference type="Proteomes" id="UP000887565"/>
    </source>
</evidence>
<dbReference type="Proteomes" id="UP000887565">
    <property type="component" value="Unplaced"/>
</dbReference>
<feature type="compositionally biased region" description="Polar residues" evidence="1">
    <location>
        <begin position="117"/>
        <end position="129"/>
    </location>
</feature>
<protein>
    <submittedName>
        <fullName evidence="3">Uncharacterized protein</fullName>
    </submittedName>
</protein>
<feature type="region of interest" description="Disordered" evidence="1">
    <location>
        <begin position="102"/>
        <end position="129"/>
    </location>
</feature>
<keyword evidence="2" id="KW-1185">Reference proteome</keyword>
<organism evidence="2 3">
    <name type="scientific">Romanomermis culicivorax</name>
    <name type="common">Nematode worm</name>
    <dbReference type="NCBI Taxonomy" id="13658"/>
    <lineage>
        <taxon>Eukaryota</taxon>
        <taxon>Metazoa</taxon>
        <taxon>Ecdysozoa</taxon>
        <taxon>Nematoda</taxon>
        <taxon>Enoplea</taxon>
        <taxon>Dorylaimia</taxon>
        <taxon>Mermithida</taxon>
        <taxon>Mermithoidea</taxon>
        <taxon>Mermithidae</taxon>
        <taxon>Romanomermis</taxon>
    </lineage>
</organism>
<reference evidence="3" key="1">
    <citation type="submission" date="2022-11" db="UniProtKB">
        <authorList>
            <consortium name="WormBaseParasite"/>
        </authorList>
    </citation>
    <scope>IDENTIFICATION</scope>
</reference>
<accession>A0A915IRA3</accession>
<dbReference type="WBParaSite" id="nRc.2.0.1.t16542-RA">
    <property type="protein sequence ID" value="nRc.2.0.1.t16542-RA"/>
    <property type="gene ID" value="nRc.2.0.1.g16542"/>
</dbReference>
<dbReference type="AlphaFoldDB" id="A0A915IRA3"/>
<evidence type="ECO:0000313" key="3">
    <source>
        <dbReference type="WBParaSite" id="nRc.2.0.1.t16542-RA"/>
    </source>
</evidence>
<proteinExistence type="predicted"/>
<name>A0A915IRA3_ROMCU</name>